<dbReference type="InterPro" id="IPR027417">
    <property type="entry name" value="P-loop_NTPase"/>
</dbReference>
<dbReference type="RefSeq" id="WP_144733400.1">
    <property type="nucleotide sequence ID" value="NZ_ML675589.1"/>
</dbReference>
<keyword evidence="1" id="KW-0418">Kinase</keyword>
<dbReference type="EMBL" id="VOAH01000014">
    <property type="protein sequence ID" value="TVP39593.1"/>
    <property type="molecule type" value="Genomic_DNA"/>
</dbReference>
<dbReference type="SUPFAM" id="SSF52540">
    <property type="entry name" value="P-loop containing nucleoside triphosphate hydrolases"/>
    <property type="match status" value="1"/>
</dbReference>
<keyword evidence="1" id="KW-0808">Transferase</keyword>
<dbReference type="AlphaFoldDB" id="A0A557SSK6"/>
<dbReference type="OrthoDB" id="31096at2157"/>
<dbReference type="Proteomes" id="UP000315289">
    <property type="component" value="Unassembled WGS sequence"/>
</dbReference>
<keyword evidence="2" id="KW-1185">Reference proteome</keyword>
<dbReference type="Gene3D" id="3.40.50.300">
    <property type="entry name" value="P-loop containing nucleotide triphosphate hydrolases"/>
    <property type="match status" value="1"/>
</dbReference>
<comment type="caution">
    <text evidence="1">The sequence shown here is derived from an EMBL/GenBank/DDBJ whole genome shotgun (WGS) entry which is preliminary data.</text>
</comment>
<organism evidence="1 2">
    <name type="scientific">Candidatus Nitrosocosmicus arcticus</name>
    <dbReference type="NCBI Taxonomy" id="2035267"/>
    <lineage>
        <taxon>Archaea</taxon>
        <taxon>Nitrososphaerota</taxon>
        <taxon>Nitrososphaeria</taxon>
        <taxon>Nitrososphaerales</taxon>
        <taxon>Nitrososphaeraceae</taxon>
        <taxon>Candidatus Nitrosocosmicus</taxon>
    </lineage>
</organism>
<evidence type="ECO:0000313" key="2">
    <source>
        <dbReference type="Proteomes" id="UP000315289"/>
    </source>
</evidence>
<gene>
    <name evidence="1" type="primary">cmk</name>
    <name evidence="1" type="ORF">NARC_140048</name>
</gene>
<proteinExistence type="predicted"/>
<accession>A0A557SSK6</accession>
<dbReference type="GO" id="GO:0016301">
    <property type="term" value="F:kinase activity"/>
    <property type="evidence" value="ECO:0007669"/>
    <property type="project" value="UniProtKB-KW"/>
</dbReference>
<reference evidence="1 2" key="1">
    <citation type="journal article" date="2019" name="Front. Microbiol.">
        <title>Ammonia Oxidation by the Arctic Terrestrial Thaumarchaeote Candidatus Nitrosocosmicus arcticus Is Stimulated by Increasing Temperatures.</title>
        <authorList>
            <person name="Alves R.J.E."/>
            <person name="Kerou M."/>
            <person name="Zappe A."/>
            <person name="Bittner R."/>
            <person name="Abby S.S."/>
            <person name="Schmidt H.A."/>
            <person name="Pfeifer K."/>
            <person name="Schleper C."/>
        </authorList>
    </citation>
    <scope>NUCLEOTIDE SEQUENCE [LARGE SCALE GENOMIC DNA]</scope>
    <source>
        <strain evidence="1 2">Kfb</strain>
    </source>
</reference>
<dbReference type="Pfam" id="PF13189">
    <property type="entry name" value="Cytidylate_kin2"/>
    <property type="match status" value="1"/>
</dbReference>
<sequence length="207" mass="23978">MGSNQIKDIKKNEDQTDHKMSIVISGWPAVGKTTIAENLAKKFNLKLWNGGDILKMMAYERGYSSSLNHDWWDTEEAAKFMKERNNNPNFDREVDNRLIELVKEGNVVITSYTLPWISDATINFWLQGSVDNRSKRMSMRDKIDINTAKKIVQRRDVENKLIYQKLYQFEFGEKLDVFDFAMNTDILSLESLIIISKNIVENVVSSS</sequence>
<evidence type="ECO:0000313" key="1">
    <source>
        <dbReference type="EMBL" id="TVP39593.1"/>
    </source>
</evidence>
<dbReference type="EC" id="2.7.4.25" evidence="1"/>
<protein>
    <submittedName>
        <fullName evidence="1">Cytidylate kinase</fullName>
        <ecNumber evidence="1">2.7.4.25</ecNumber>
    </submittedName>
</protein>
<name>A0A557SSK6_9ARCH</name>